<dbReference type="PANTHER" id="PTHR43280:SF34">
    <property type="entry name" value="ARAC-FAMILY TRANSCRIPTIONAL REGULATOR"/>
    <property type="match status" value="1"/>
</dbReference>
<evidence type="ECO:0000256" key="1">
    <source>
        <dbReference type="ARBA" id="ARBA00023015"/>
    </source>
</evidence>
<dbReference type="InterPro" id="IPR018060">
    <property type="entry name" value="HTH_AraC"/>
</dbReference>
<dbReference type="PROSITE" id="PS01124">
    <property type="entry name" value="HTH_ARAC_FAMILY_2"/>
    <property type="match status" value="1"/>
</dbReference>
<keyword evidence="1" id="KW-0805">Transcription regulation</keyword>
<proteinExistence type="predicted"/>
<evidence type="ECO:0000256" key="2">
    <source>
        <dbReference type="ARBA" id="ARBA00023125"/>
    </source>
</evidence>
<evidence type="ECO:0000313" key="6">
    <source>
        <dbReference type="Proteomes" id="UP000339049"/>
    </source>
</evidence>
<dbReference type="SUPFAM" id="SSF46689">
    <property type="entry name" value="Homeodomain-like"/>
    <property type="match status" value="2"/>
</dbReference>
<keyword evidence="2" id="KW-0238">DNA-binding</keyword>
<name>A0AAE9U4Y0_STREQ</name>
<dbReference type="EMBL" id="CABEIY010000006">
    <property type="protein sequence ID" value="VTT23865.1"/>
    <property type="molecule type" value="Genomic_DNA"/>
</dbReference>
<dbReference type="Gene3D" id="1.10.10.60">
    <property type="entry name" value="Homeodomain-like"/>
    <property type="match status" value="2"/>
</dbReference>
<dbReference type="Pfam" id="PF12833">
    <property type="entry name" value="HTH_18"/>
    <property type="match status" value="1"/>
</dbReference>
<evidence type="ECO:0000259" key="4">
    <source>
        <dbReference type="PROSITE" id="PS01124"/>
    </source>
</evidence>
<dbReference type="SMART" id="SM00342">
    <property type="entry name" value="HTH_ARAC"/>
    <property type="match status" value="1"/>
</dbReference>
<dbReference type="PANTHER" id="PTHR43280">
    <property type="entry name" value="ARAC-FAMILY TRANSCRIPTIONAL REGULATOR"/>
    <property type="match status" value="1"/>
</dbReference>
<evidence type="ECO:0000313" key="5">
    <source>
        <dbReference type="EMBL" id="VTT23865.1"/>
    </source>
</evidence>
<reference evidence="5 6" key="1">
    <citation type="submission" date="2019-05" db="EMBL/GenBank/DDBJ databases">
        <authorList>
            <consortium name="Pathogen Informatics"/>
        </authorList>
    </citation>
    <scope>NUCLEOTIDE SEQUENCE [LARGE SCALE GENOMIC DNA]</scope>
    <source>
        <strain evidence="5 6">NCTC11557</strain>
    </source>
</reference>
<feature type="domain" description="HTH araC/xylS-type" evidence="4">
    <location>
        <begin position="257"/>
        <end position="354"/>
    </location>
</feature>
<dbReference type="RefSeq" id="WP_227985722.1">
    <property type="nucleotide sequence ID" value="NZ_BLBI01000041.1"/>
</dbReference>
<protein>
    <submittedName>
        <fullName evidence="5">AraC family transcriptional regulator</fullName>
    </submittedName>
</protein>
<dbReference type="InterPro" id="IPR009057">
    <property type="entry name" value="Homeodomain-like_sf"/>
</dbReference>
<sequence>MTLSEKDIELLQSLYLISSTRIYRLSSSRFSLIQSFPPRMKRPILPTISNKQSIILLKDGSGNYLLIHYKDELILFGPFFDFAKEQKHLRETISSFLFIFDGLFCTEFTKIFQCNEIMTIHSNMFSKRPMNSFLDEEKFLAYSLSLNDLIECVATGNPHLVIEKLNHIPFPPYANLPSLTYVEQNKILSIVYFVKLYNTCIKDGKDRYTVLLKLVDYIVKTYEAFDIEIIRTLRREAVLEATKFVTNHSNSAQGLGSSILNYINENLYADLTVKSLAKHFHVSEPHLRTVFKKKTNTTILKYINEKKINEAMKLLKYGYTISDIIKLLHFYDSSHFYRHFKKVTGYTPKEYVKILKEKERI</sequence>
<keyword evidence="3" id="KW-0804">Transcription</keyword>
<dbReference type="GO" id="GO:0043565">
    <property type="term" value="F:sequence-specific DNA binding"/>
    <property type="evidence" value="ECO:0007669"/>
    <property type="project" value="InterPro"/>
</dbReference>
<comment type="caution">
    <text evidence="5">The sequence shown here is derived from an EMBL/GenBank/DDBJ whole genome shotgun (WGS) entry which is preliminary data.</text>
</comment>
<dbReference type="GO" id="GO:0003700">
    <property type="term" value="F:DNA-binding transcription factor activity"/>
    <property type="evidence" value="ECO:0007669"/>
    <property type="project" value="InterPro"/>
</dbReference>
<dbReference type="AlphaFoldDB" id="A0AAE9U4Y0"/>
<organism evidence="5 6">
    <name type="scientific">Streptococcus dysgalactiae subsp. equisimilis</name>
    <name type="common">Streptococcus equisimilis</name>
    <dbReference type="NCBI Taxonomy" id="119602"/>
    <lineage>
        <taxon>Bacteria</taxon>
        <taxon>Bacillati</taxon>
        <taxon>Bacillota</taxon>
        <taxon>Bacilli</taxon>
        <taxon>Lactobacillales</taxon>
        <taxon>Streptococcaceae</taxon>
        <taxon>Streptococcus</taxon>
    </lineage>
</organism>
<accession>A0AAE9U4Y0</accession>
<evidence type="ECO:0000256" key="3">
    <source>
        <dbReference type="ARBA" id="ARBA00023163"/>
    </source>
</evidence>
<dbReference type="Proteomes" id="UP000339049">
    <property type="component" value="Unassembled WGS sequence"/>
</dbReference>
<gene>
    <name evidence="5" type="primary">ypdC</name>
    <name evidence="5" type="ORF">NCTC11557_01006</name>
</gene>